<dbReference type="PANTHER" id="PTHR28671:SF3">
    <property type="entry name" value="COILED-COIL DOMAIN-CONTAINING PROTEIN 169"/>
    <property type="match status" value="1"/>
</dbReference>
<dbReference type="Proteomes" id="UP000663845">
    <property type="component" value="Unassembled WGS sequence"/>
</dbReference>
<dbReference type="Pfam" id="PF15372">
    <property type="entry name" value="DUF4600"/>
    <property type="match status" value="1"/>
</dbReference>
<accession>A0A815Q156</accession>
<dbReference type="EMBL" id="CAJOAZ010003202">
    <property type="protein sequence ID" value="CAF3992008.1"/>
    <property type="molecule type" value="Genomic_DNA"/>
</dbReference>
<dbReference type="Proteomes" id="UP000663877">
    <property type="component" value="Unassembled WGS sequence"/>
</dbReference>
<dbReference type="EMBL" id="CAJOBB010003339">
    <property type="protein sequence ID" value="CAF4035050.1"/>
    <property type="molecule type" value="Genomic_DNA"/>
</dbReference>
<evidence type="ECO:0000313" key="9">
    <source>
        <dbReference type="EMBL" id="CAF4035050.1"/>
    </source>
</evidence>
<organism evidence="6 12">
    <name type="scientific">Adineta steineri</name>
    <dbReference type="NCBI Taxonomy" id="433720"/>
    <lineage>
        <taxon>Eukaryota</taxon>
        <taxon>Metazoa</taxon>
        <taxon>Spiralia</taxon>
        <taxon>Gnathifera</taxon>
        <taxon>Rotifera</taxon>
        <taxon>Eurotatoria</taxon>
        <taxon>Bdelloidea</taxon>
        <taxon>Adinetida</taxon>
        <taxon>Adinetidae</taxon>
        <taxon>Adineta</taxon>
    </lineage>
</organism>
<feature type="coiled-coil region" evidence="1">
    <location>
        <begin position="133"/>
        <end position="167"/>
    </location>
</feature>
<dbReference type="EMBL" id="CAJNOE010000337">
    <property type="protein sequence ID" value="CAF1157752.1"/>
    <property type="molecule type" value="Genomic_DNA"/>
</dbReference>
<feature type="region of interest" description="Disordered" evidence="2">
    <location>
        <begin position="179"/>
        <end position="225"/>
    </location>
</feature>
<evidence type="ECO:0000313" key="5">
    <source>
        <dbReference type="EMBL" id="CAF1394861.1"/>
    </source>
</evidence>
<dbReference type="Proteomes" id="UP000663844">
    <property type="component" value="Unassembled WGS sequence"/>
</dbReference>
<dbReference type="Proteomes" id="UP000663832">
    <property type="component" value="Unassembled WGS sequence"/>
</dbReference>
<dbReference type="InterPro" id="IPR028022">
    <property type="entry name" value="DUF4600"/>
</dbReference>
<evidence type="ECO:0000313" key="3">
    <source>
        <dbReference type="EMBL" id="CAF1157752.1"/>
    </source>
</evidence>
<evidence type="ECO:0000256" key="1">
    <source>
        <dbReference type="SAM" id="Coils"/>
    </source>
</evidence>
<dbReference type="EMBL" id="CAJNON010000382">
    <property type="protein sequence ID" value="CAF1232227.1"/>
    <property type="molecule type" value="Genomic_DNA"/>
</dbReference>
<evidence type="ECO:0000313" key="4">
    <source>
        <dbReference type="EMBL" id="CAF1232227.1"/>
    </source>
</evidence>
<dbReference type="Proteomes" id="UP000663860">
    <property type="component" value="Unassembled WGS sequence"/>
</dbReference>
<dbReference type="Proteomes" id="UP000663881">
    <property type="component" value="Unassembled WGS sequence"/>
</dbReference>
<reference evidence="6" key="1">
    <citation type="submission" date="2021-02" db="EMBL/GenBank/DDBJ databases">
        <authorList>
            <person name="Nowell W R."/>
        </authorList>
    </citation>
    <scope>NUCLEOTIDE SEQUENCE</scope>
</reference>
<dbReference type="Proteomes" id="UP000663868">
    <property type="component" value="Unassembled WGS sequence"/>
</dbReference>
<dbReference type="OrthoDB" id="6615663at2759"/>
<keyword evidence="11" id="KW-1185">Reference proteome</keyword>
<feature type="coiled-coil region" evidence="1">
    <location>
        <begin position="78"/>
        <end position="105"/>
    </location>
</feature>
<name>A0A815Q156_9BILA</name>
<sequence>MSNSHNAAGVERLKADIQHEEEIKSTLEQSCQELQSTAVELEKRLKMIDEEMNTHADVGGSVEGNEWKTRFENQEEINRHLTRQIVLLDKNIQQAKEELKGAKTRALKVNPNEVGPEALLSVENEKKSLLSQLRDFEWRLEQENKAYHKANDERKLLTNEITDVRNAISVIKERSHAADYNKTDRSGHVSYREPIDNNPMDKRLDPKKGPISRNAAPRSLPRLDK</sequence>
<evidence type="ECO:0000313" key="7">
    <source>
        <dbReference type="EMBL" id="CAF1612250.1"/>
    </source>
</evidence>
<dbReference type="EMBL" id="CAJNOG010001597">
    <property type="protein sequence ID" value="CAF1457147.1"/>
    <property type="molecule type" value="Genomic_DNA"/>
</dbReference>
<protein>
    <submittedName>
        <fullName evidence="6">Uncharacterized protein</fullName>
    </submittedName>
</protein>
<evidence type="ECO:0000256" key="2">
    <source>
        <dbReference type="SAM" id="MobiDB-lite"/>
    </source>
</evidence>
<evidence type="ECO:0000313" key="12">
    <source>
        <dbReference type="Proteomes" id="UP000663845"/>
    </source>
</evidence>
<evidence type="ECO:0000313" key="11">
    <source>
        <dbReference type="Proteomes" id="UP000663832"/>
    </source>
</evidence>
<dbReference type="EMBL" id="CAJOAY010004206">
    <property type="protein sequence ID" value="CAF4059637.1"/>
    <property type="molecule type" value="Genomic_DNA"/>
</dbReference>
<evidence type="ECO:0000313" key="10">
    <source>
        <dbReference type="EMBL" id="CAF4059637.1"/>
    </source>
</evidence>
<dbReference type="AlphaFoldDB" id="A0A815Q156"/>
<dbReference type="EMBL" id="CAJNOM010001548">
    <property type="protein sequence ID" value="CAF1612250.1"/>
    <property type="molecule type" value="Genomic_DNA"/>
</dbReference>
<proteinExistence type="predicted"/>
<evidence type="ECO:0000313" key="6">
    <source>
        <dbReference type="EMBL" id="CAF1457147.1"/>
    </source>
</evidence>
<gene>
    <name evidence="5" type="ORF">BJG266_LOCUS37321</name>
    <name evidence="3" type="ORF">IZO911_LOCUS26144</name>
    <name evidence="6" type="ORF">JYZ213_LOCUS41037</name>
    <name evidence="9" type="ORF">KXQ929_LOCUS30536</name>
    <name evidence="10" type="ORF">OKA104_LOCUS33301</name>
    <name evidence="8" type="ORF">OXD698_LOCUS29002</name>
    <name evidence="7" type="ORF">QVE165_LOCUS54235</name>
    <name evidence="4" type="ORF">VCS650_LOCUS27315</name>
</gene>
<dbReference type="PANTHER" id="PTHR28671">
    <property type="entry name" value="COILED-COIL DOMAIN-CONTAINING PROTEIN 169"/>
    <property type="match status" value="1"/>
</dbReference>
<feature type="compositionally biased region" description="Basic and acidic residues" evidence="2">
    <location>
        <begin position="179"/>
        <end position="208"/>
    </location>
</feature>
<dbReference type="EMBL" id="CAJNOI010001218">
    <property type="protein sequence ID" value="CAF1394861.1"/>
    <property type="molecule type" value="Genomic_DNA"/>
</dbReference>
<evidence type="ECO:0000313" key="8">
    <source>
        <dbReference type="EMBL" id="CAF3992008.1"/>
    </source>
</evidence>
<feature type="coiled-coil region" evidence="1">
    <location>
        <begin position="10"/>
        <end position="51"/>
    </location>
</feature>
<keyword evidence="1" id="KW-0175">Coiled coil</keyword>
<comment type="caution">
    <text evidence="6">The sequence shown here is derived from an EMBL/GenBank/DDBJ whole genome shotgun (WGS) entry which is preliminary data.</text>
</comment>
<dbReference type="Proteomes" id="UP000663891">
    <property type="component" value="Unassembled WGS sequence"/>
</dbReference>